<gene>
    <name evidence="1" type="ORF">QLQ22_20795</name>
</gene>
<proteinExistence type="predicted"/>
<evidence type="ECO:0000313" key="2">
    <source>
        <dbReference type="Proteomes" id="UP001226091"/>
    </source>
</evidence>
<keyword evidence="1" id="KW-0378">Hydrolase</keyword>
<protein>
    <submittedName>
        <fullName evidence="1">HAD family hydrolase</fullName>
    </submittedName>
</protein>
<accession>A0ACD4R9B7</accession>
<dbReference type="EMBL" id="CP126116">
    <property type="protein sequence ID" value="WHZ57073.1"/>
    <property type="molecule type" value="Genomic_DNA"/>
</dbReference>
<keyword evidence="2" id="KW-1185">Reference proteome</keyword>
<evidence type="ECO:0000313" key="1">
    <source>
        <dbReference type="EMBL" id="WHZ57073.1"/>
    </source>
</evidence>
<reference evidence="2" key="1">
    <citation type="journal article" date="2025" name="Aquaculture">
        <title>Assessment of the bioflocculant production and safety properties of Metabacillus hrfriensis sp. nov. based on phenotypic and whole-genome sequencing analysis.</title>
        <authorList>
            <person name="Zhang R."/>
            <person name="Zhao Z."/>
            <person name="Luo L."/>
            <person name="Wang S."/>
            <person name="Guo K."/>
            <person name="Xu W."/>
        </authorList>
    </citation>
    <scope>NUCLEOTIDE SEQUENCE [LARGE SCALE GENOMIC DNA]</scope>
    <source>
        <strain evidence="2">CT-WN-B3</strain>
    </source>
</reference>
<name>A0ACD4R9B7_9BACI</name>
<sequence>MIKAVIFDLDGTLLDRDASVQKFIAGQYDRLNKWVGHIPKGKYTARFIELDSRGYVWKDIVYQQLVDEFTITAITWESLLQDYIDQFKNCCIPFPNLISMLKGLKSKSIKLGIITNGKGKFQIDNINALGIKTYFETIIVSEWEGVKKPDPLIFKIALEQLNVSPDESIYVGDHPENDVSAAQKAGMKGIWKKDSQWGSFETDFIIDDLADLPFIIEQIRNECGKSF</sequence>
<organism evidence="1 2">
    <name type="scientific">Metabacillus hrfriensis</name>
    <dbReference type="NCBI Taxonomy" id="3048891"/>
    <lineage>
        <taxon>Bacteria</taxon>
        <taxon>Bacillati</taxon>
        <taxon>Bacillota</taxon>
        <taxon>Bacilli</taxon>
        <taxon>Bacillales</taxon>
        <taxon>Bacillaceae</taxon>
        <taxon>Metabacillus</taxon>
    </lineage>
</organism>
<dbReference type="Proteomes" id="UP001226091">
    <property type="component" value="Chromosome"/>
</dbReference>